<feature type="compositionally biased region" description="Basic and acidic residues" evidence="1">
    <location>
        <begin position="354"/>
        <end position="376"/>
    </location>
</feature>
<feature type="region of interest" description="Disordered" evidence="1">
    <location>
        <begin position="153"/>
        <end position="182"/>
    </location>
</feature>
<feature type="compositionally biased region" description="Basic residues" evidence="1">
    <location>
        <begin position="497"/>
        <end position="519"/>
    </location>
</feature>
<feature type="compositionally biased region" description="Basic and acidic residues" evidence="1">
    <location>
        <begin position="469"/>
        <end position="482"/>
    </location>
</feature>
<dbReference type="AlphaFoldDB" id="A0AAD5WDP3"/>
<sequence length="533" mass="61300">MVSVMKRSPFHRCFDEAYGRKASAFKTNAKSRGIRGQAFGVGAFEDEDENIYSNYDLNQFDFALDAPGTSEQGRSGVDCTFVMSNKRLNPRKFYAPPKLPPNFRPTHRPKPLDSARLPSALQDAMKTLTAIQRAKLLGENRVSVMEMVSDKDRKRLEQHRSRWDQRQRDDGEERKSKDRIEFPDEPLKQARFKEYLKYLRRGLVLPQPKELSVWEWESEKKEFEGKLTAEERGMLPEVRARALPLAKSALAMPIQELLQSRFAKETGLSGHAEKHDSDKMAAVKMQMFGEKTRTTFDWYPHNVLAKRFNIPNPFPDGGIVGVPHLQKSTKKETLLNLGLPQTANELSHRRVREVKRNEEKEEPEKQQKVKEDDLDRPPGSIFDVIFGESDSESDTDDDDELAESKAEAVEAKKEVMEESTEKSTVTKVEEEPKKTITVMDIVSDDVDFGPPPPPSTSETTIGFSVLNYLKEELDRRKEEKREKIRRKHKEEKSKKERSSKKSRKEKKKKKRKKKSRRHSSSSSSSSSVIEITD</sequence>
<dbReference type="Proteomes" id="UP001196413">
    <property type="component" value="Unassembled WGS sequence"/>
</dbReference>
<keyword evidence="3" id="KW-1185">Reference proteome</keyword>
<dbReference type="GO" id="GO:0003723">
    <property type="term" value="F:RNA binding"/>
    <property type="evidence" value="ECO:0007669"/>
    <property type="project" value="TreeGrafter"/>
</dbReference>
<feature type="compositionally biased region" description="Acidic residues" evidence="1">
    <location>
        <begin position="389"/>
        <end position="401"/>
    </location>
</feature>
<feature type="region of interest" description="Disordered" evidence="1">
    <location>
        <begin position="334"/>
        <end position="533"/>
    </location>
</feature>
<feature type="region of interest" description="Disordered" evidence="1">
    <location>
        <begin position="92"/>
        <end position="111"/>
    </location>
</feature>
<evidence type="ECO:0000313" key="3">
    <source>
        <dbReference type="Proteomes" id="UP001196413"/>
    </source>
</evidence>
<dbReference type="GO" id="GO:0005634">
    <property type="term" value="C:nucleus"/>
    <property type="evidence" value="ECO:0007669"/>
    <property type="project" value="TreeGrafter"/>
</dbReference>
<protein>
    <submittedName>
        <fullName evidence="2">Uncharacterized protein</fullName>
    </submittedName>
</protein>
<reference evidence="2" key="1">
    <citation type="submission" date="2021-06" db="EMBL/GenBank/DDBJ databases">
        <title>Parelaphostrongylus tenuis whole genome reference sequence.</title>
        <authorList>
            <person name="Garwood T.J."/>
            <person name="Larsen P.A."/>
            <person name="Fountain-Jones N.M."/>
            <person name="Garbe J.R."/>
            <person name="Macchietto M.G."/>
            <person name="Kania S.A."/>
            <person name="Gerhold R.W."/>
            <person name="Richards J.E."/>
            <person name="Wolf T.M."/>
        </authorList>
    </citation>
    <scope>NUCLEOTIDE SEQUENCE</scope>
    <source>
        <strain evidence="2">MNPRO001-30</strain>
        <tissue evidence="2">Meninges</tissue>
    </source>
</reference>
<evidence type="ECO:0000256" key="1">
    <source>
        <dbReference type="SAM" id="MobiDB-lite"/>
    </source>
</evidence>
<proteinExistence type="predicted"/>
<organism evidence="2 3">
    <name type="scientific">Parelaphostrongylus tenuis</name>
    <name type="common">Meningeal worm</name>
    <dbReference type="NCBI Taxonomy" id="148309"/>
    <lineage>
        <taxon>Eukaryota</taxon>
        <taxon>Metazoa</taxon>
        <taxon>Ecdysozoa</taxon>
        <taxon>Nematoda</taxon>
        <taxon>Chromadorea</taxon>
        <taxon>Rhabditida</taxon>
        <taxon>Rhabditina</taxon>
        <taxon>Rhabditomorpha</taxon>
        <taxon>Strongyloidea</taxon>
        <taxon>Metastrongylidae</taxon>
        <taxon>Parelaphostrongylus</taxon>
    </lineage>
</organism>
<feature type="compositionally biased region" description="Basic and acidic residues" evidence="1">
    <location>
        <begin position="402"/>
        <end position="421"/>
    </location>
</feature>
<dbReference type="PANTHER" id="PTHR13384:SF19">
    <property type="entry name" value="G PATCH DOMAIN-CONTAINING PROTEIN 1"/>
    <property type="match status" value="1"/>
</dbReference>
<dbReference type="Pfam" id="PF26093">
    <property type="entry name" value="HTH_TGH"/>
    <property type="match status" value="1"/>
</dbReference>
<gene>
    <name evidence="2" type="ORF">KIN20_027087</name>
</gene>
<name>A0AAD5WDP3_PARTN</name>
<accession>A0AAD5WDP3</accession>
<evidence type="ECO:0000313" key="2">
    <source>
        <dbReference type="EMBL" id="KAJ1366427.1"/>
    </source>
</evidence>
<dbReference type="EMBL" id="JAHQIW010005550">
    <property type="protein sequence ID" value="KAJ1366427.1"/>
    <property type="molecule type" value="Genomic_DNA"/>
</dbReference>
<comment type="caution">
    <text evidence="2">The sequence shown here is derived from an EMBL/GenBank/DDBJ whole genome shotgun (WGS) entry which is preliminary data.</text>
</comment>
<dbReference type="PANTHER" id="PTHR13384">
    <property type="entry name" value="G PATCH DOMAIN-CONTAINING PROTEIN 1"/>
    <property type="match status" value="1"/>
</dbReference>